<protein>
    <submittedName>
        <fullName evidence="1">Uncharacterized protein</fullName>
    </submittedName>
</protein>
<name>F9D2W3_PREDD</name>
<reference evidence="1 2" key="1">
    <citation type="submission" date="2011-04" db="EMBL/GenBank/DDBJ databases">
        <authorList>
            <person name="Muzny D."/>
            <person name="Qin X."/>
            <person name="Deng J."/>
            <person name="Jiang H."/>
            <person name="Liu Y."/>
            <person name="Qu J."/>
            <person name="Song X.-Z."/>
            <person name="Zhang L."/>
            <person name="Thornton R."/>
            <person name="Coyle M."/>
            <person name="Francisco L."/>
            <person name="Jackson L."/>
            <person name="Javaid M."/>
            <person name="Korchina V."/>
            <person name="Kovar C."/>
            <person name="Mata R."/>
            <person name="Mathew T."/>
            <person name="Ngo R."/>
            <person name="Nguyen L."/>
            <person name="Nguyen N."/>
            <person name="Okwuonu G."/>
            <person name="Ongeri F."/>
            <person name="Pham C."/>
            <person name="Simmons D."/>
            <person name="Wilczek-Boney K."/>
            <person name="Hale W."/>
            <person name="Jakkamsetti A."/>
            <person name="Pham P."/>
            <person name="Ruth R."/>
            <person name="San Lucas F."/>
            <person name="Warren J."/>
            <person name="Zhang J."/>
            <person name="Zhao Z."/>
            <person name="Zhou C."/>
            <person name="Zhu D."/>
            <person name="Lee S."/>
            <person name="Bess C."/>
            <person name="Blankenburg K."/>
            <person name="Forbes L."/>
            <person name="Fu Q."/>
            <person name="Gubbala S."/>
            <person name="Hirani K."/>
            <person name="Jayaseelan J.C."/>
            <person name="Lara F."/>
            <person name="Munidasa M."/>
            <person name="Palculict T."/>
            <person name="Patil S."/>
            <person name="Pu L.-L."/>
            <person name="Saada N."/>
            <person name="Tang L."/>
            <person name="Weissenberger G."/>
            <person name="Zhu Y."/>
            <person name="Hemphill L."/>
            <person name="Shang Y."/>
            <person name="Youmans B."/>
            <person name="Ayvaz T."/>
            <person name="Ross M."/>
            <person name="Santibanez J."/>
            <person name="Aqrawi P."/>
            <person name="Gross S."/>
            <person name="Joshi V."/>
            <person name="Fowler G."/>
            <person name="Nazareth L."/>
            <person name="Reid J."/>
            <person name="Worley K."/>
            <person name="Petrosino J."/>
            <person name="Highlander S."/>
            <person name="Gibbs R."/>
        </authorList>
    </citation>
    <scope>NUCLEOTIDE SEQUENCE [LARGE SCALE GENOMIC DNA]</scope>
    <source>
        <strain evidence="1 2">DSM 3688</strain>
    </source>
</reference>
<proteinExistence type="predicted"/>
<accession>F9D2W3</accession>
<dbReference type="Proteomes" id="UP000007820">
    <property type="component" value="Unassembled WGS sequence"/>
</dbReference>
<evidence type="ECO:0000313" key="1">
    <source>
        <dbReference type="EMBL" id="EGQ15430.1"/>
    </source>
</evidence>
<organism evidence="1 2">
    <name type="scientific">Prevotella dentalis (strain ATCC 49559 / DSM 3688 / JCM 13448 / NCTC 12043 / ES 2772)</name>
    <name type="common">Mitsuokella dentalis</name>
    <dbReference type="NCBI Taxonomy" id="908937"/>
    <lineage>
        <taxon>Bacteria</taxon>
        <taxon>Pseudomonadati</taxon>
        <taxon>Bacteroidota</taxon>
        <taxon>Bacteroidia</taxon>
        <taxon>Bacteroidales</taxon>
        <taxon>Prevotellaceae</taxon>
        <taxon>Prevotella</taxon>
    </lineage>
</organism>
<comment type="caution">
    <text evidence="1">The sequence shown here is derived from an EMBL/GenBank/DDBJ whole genome shotgun (WGS) entry which is preliminary data.</text>
</comment>
<gene>
    <name evidence="1" type="ORF">HMPREF9136_1191</name>
</gene>
<evidence type="ECO:0000313" key="2">
    <source>
        <dbReference type="Proteomes" id="UP000007820"/>
    </source>
</evidence>
<dbReference type="EMBL" id="AFPW01000015">
    <property type="protein sequence ID" value="EGQ15430.1"/>
    <property type="molecule type" value="Genomic_DNA"/>
</dbReference>
<dbReference type="AlphaFoldDB" id="F9D2W3"/>
<sequence>MWCIIEIACFLCFSFYSSSCNGTPHRHGSFLLFFNKQRVIVLL</sequence>